<dbReference type="InterPro" id="IPR002828">
    <property type="entry name" value="SurE-like_Pase/nucleotidase"/>
</dbReference>
<evidence type="ECO:0000256" key="1">
    <source>
        <dbReference type="ARBA" id="ARBA00000815"/>
    </source>
</evidence>
<comment type="cofactor">
    <cofactor evidence="7">
        <name>a divalent metal cation</name>
        <dbReference type="ChEBI" id="CHEBI:60240"/>
    </cofactor>
    <text evidence="7">Binds 1 divalent metal cation per subunit.</text>
</comment>
<dbReference type="Gene3D" id="3.40.1210.10">
    <property type="entry name" value="Survival protein SurE-like phosphatase/nucleotidase"/>
    <property type="match status" value="1"/>
</dbReference>
<evidence type="ECO:0000256" key="2">
    <source>
        <dbReference type="ARBA" id="ARBA00011062"/>
    </source>
</evidence>
<dbReference type="STRING" id="254161.SAMN05216256_11679"/>
<evidence type="ECO:0000313" key="11">
    <source>
        <dbReference type="Proteomes" id="UP000242847"/>
    </source>
</evidence>
<feature type="binding site" evidence="7">
    <location>
        <position position="45"/>
    </location>
    <ligand>
        <name>a divalent metal cation</name>
        <dbReference type="ChEBI" id="CHEBI:60240"/>
    </ligand>
</feature>
<evidence type="ECO:0000256" key="6">
    <source>
        <dbReference type="ARBA" id="ARBA00022801"/>
    </source>
</evidence>
<dbReference type="InterPro" id="IPR030048">
    <property type="entry name" value="SurE"/>
</dbReference>
<comment type="subcellular location">
    <subcellularLocation>
        <location evidence="7">Cytoplasm</location>
    </subcellularLocation>
</comment>
<organism evidence="10 11">
    <name type="scientific">Halopseudomonas pachastrellae</name>
    <dbReference type="NCBI Taxonomy" id="254161"/>
    <lineage>
        <taxon>Bacteria</taxon>
        <taxon>Pseudomonadati</taxon>
        <taxon>Pseudomonadota</taxon>
        <taxon>Gammaproteobacteria</taxon>
        <taxon>Pseudomonadales</taxon>
        <taxon>Pseudomonadaceae</taxon>
        <taxon>Halopseudomonas</taxon>
    </lineage>
</organism>
<dbReference type="EC" id="3.1.3.5" evidence="7"/>
<dbReference type="GO" id="GO:0046872">
    <property type="term" value="F:metal ion binding"/>
    <property type="evidence" value="ECO:0007669"/>
    <property type="project" value="UniProtKB-UniRule"/>
</dbReference>
<dbReference type="Pfam" id="PF01975">
    <property type="entry name" value="SurE"/>
    <property type="match status" value="1"/>
</dbReference>
<dbReference type="InterPro" id="IPR036523">
    <property type="entry name" value="SurE-like_sf"/>
</dbReference>
<comment type="function">
    <text evidence="7">Nucleotidase that shows phosphatase activity on nucleoside 5'-monophosphates.</text>
</comment>
<evidence type="ECO:0000256" key="3">
    <source>
        <dbReference type="ARBA" id="ARBA00022490"/>
    </source>
</evidence>
<evidence type="ECO:0000256" key="5">
    <source>
        <dbReference type="ARBA" id="ARBA00022741"/>
    </source>
</evidence>
<feature type="binding site" evidence="7">
    <location>
        <position position="13"/>
    </location>
    <ligand>
        <name>a divalent metal cation</name>
        <dbReference type="ChEBI" id="CHEBI:60240"/>
    </ligand>
</feature>
<dbReference type="RefSeq" id="WP_083727058.1">
    <property type="nucleotide sequence ID" value="NZ_FOUD01000016.1"/>
</dbReference>
<dbReference type="GO" id="GO:0005737">
    <property type="term" value="C:cytoplasm"/>
    <property type="evidence" value="ECO:0007669"/>
    <property type="project" value="UniProtKB-SubCell"/>
</dbReference>
<evidence type="ECO:0000259" key="9">
    <source>
        <dbReference type="Pfam" id="PF01975"/>
    </source>
</evidence>
<evidence type="ECO:0000256" key="7">
    <source>
        <dbReference type="HAMAP-Rule" id="MF_00060"/>
    </source>
</evidence>
<accession>A0A1S8DH15</accession>
<protein>
    <recommendedName>
        <fullName evidence="7">5'-nucleotidase SurE</fullName>
        <ecNumber evidence="7">3.1.3.5</ecNumber>
    </recommendedName>
    <alternativeName>
        <fullName evidence="7">Nucleoside 5'-monophosphate phosphohydrolase</fullName>
    </alternativeName>
</protein>
<dbReference type="OrthoDB" id="9780815at2"/>
<dbReference type="Proteomes" id="UP000242847">
    <property type="component" value="Unassembled WGS sequence"/>
</dbReference>
<dbReference type="GO" id="GO:0008253">
    <property type="term" value="F:5'-nucleotidase activity"/>
    <property type="evidence" value="ECO:0007669"/>
    <property type="project" value="UniProtKB-UniRule"/>
</dbReference>
<keyword evidence="11" id="KW-1185">Reference proteome</keyword>
<evidence type="ECO:0000256" key="4">
    <source>
        <dbReference type="ARBA" id="ARBA00022723"/>
    </source>
</evidence>
<dbReference type="SUPFAM" id="SSF64167">
    <property type="entry name" value="SurE-like"/>
    <property type="match status" value="1"/>
</dbReference>
<dbReference type="NCBIfam" id="TIGR00087">
    <property type="entry name" value="surE"/>
    <property type="match status" value="1"/>
</dbReference>
<proteinExistence type="inferred from homology"/>
<keyword evidence="3 7" id="KW-0963">Cytoplasm</keyword>
<comment type="catalytic activity">
    <reaction evidence="1 7">
        <text>a ribonucleoside 5'-phosphate + H2O = a ribonucleoside + phosphate</text>
        <dbReference type="Rhea" id="RHEA:12484"/>
        <dbReference type="ChEBI" id="CHEBI:15377"/>
        <dbReference type="ChEBI" id="CHEBI:18254"/>
        <dbReference type="ChEBI" id="CHEBI:43474"/>
        <dbReference type="ChEBI" id="CHEBI:58043"/>
        <dbReference type="EC" id="3.1.3.5"/>
    </reaction>
</comment>
<comment type="similarity">
    <text evidence="2 7">Belongs to the SurE nucleotidase family.</text>
</comment>
<dbReference type="PANTHER" id="PTHR30457:SF12">
    <property type="entry name" value="5'_3'-NUCLEOTIDASE SURE"/>
    <property type="match status" value="1"/>
</dbReference>
<keyword evidence="6 7" id="KW-0378">Hydrolase</keyword>
<feature type="region of interest" description="Disordered" evidence="8">
    <location>
        <begin position="258"/>
        <end position="278"/>
    </location>
</feature>
<evidence type="ECO:0000256" key="8">
    <source>
        <dbReference type="SAM" id="MobiDB-lite"/>
    </source>
</evidence>
<dbReference type="AlphaFoldDB" id="A0A1S8DH15"/>
<dbReference type="NCBIfam" id="NF001490">
    <property type="entry name" value="PRK00346.1-4"/>
    <property type="match status" value="1"/>
</dbReference>
<keyword evidence="5 7" id="KW-0547">Nucleotide-binding</keyword>
<dbReference type="GO" id="GO:0000166">
    <property type="term" value="F:nucleotide binding"/>
    <property type="evidence" value="ECO:0007669"/>
    <property type="project" value="UniProtKB-KW"/>
</dbReference>
<dbReference type="GO" id="GO:0008254">
    <property type="term" value="F:3'-nucleotidase activity"/>
    <property type="evidence" value="ECO:0007669"/>
    <property type="project" value="TreeGrafter"/>
</dbReference>
<gene>
    <name evidence="7" type="primary">surE</name>
    <name evidence="10" type="ORF">BXT89_09505</name>
</gene>
<comment type="caution">
    <text evidence="10">The sequence shown here is derived from an EMBL/GenBank/DDBJ whole genome shotgun (WGS) entry which is preliminary data.</text>
</comment>
<feature type="domain" description="Survival protein SurE-like phosphatase/nucleotidase" evidence="9">
    <location>
        <begin position="8"/>
        <end position="187"/>
    </location>
</feature>
<reference evidence="10 11" key="1">
    <citation type="submission" date="2017-01" db="EMBL/GenBank/DDBJ databases">
        <title>Draft genome sequence of Pseudomonas pachastrellae type strain CCUG 46540T from a deep sea.</title>
        <authorList>
            <person name="Gomila M."/>
            <person name="Mulet M."/>
            <person name="Lalucat J."/>
            <person name="Garcia-Valdes E."/>
        </authorList>
    </citation>
    <scope>NUCLEOTIDE SEQUENCE [LARGE SCALE GENOMIC DNA]</scope>
    <source>
        <strain evidence="10 11">CCUG 46540</strain>
    </source>
</reference>
<feature type="binding site" evidence="7">
    <location>
        <position position="97"/>
    </location>
    <ligand>
        <name>a divalent metal cation</name>
        <dbReference type="ChEBI" id="CHEBI:60240"/>
    </ligand>
</feature>
<dbReference type="HAMAP" id="MF_00060">
    <property type="entry name" value="SurE"/>
    <property type="match status" value="1"/>
</dbReference>
<dbReference type="GO" id="GO:0004309">
    <property type="term" value="F:exopolyphosphatase activity"/>
    <property type="evidence" value="ECO:0007669"/>
    <property type="project" value="TreeGrafter"/>
</dbReference>
<keyword evidence="4 7" id="KW-0479">Metal-binding</keyword>
<name>A0A1S8DH15_9GAMM</name>
<dbReference type="EMBL" id="MUBC01000017">
    <property type="protein sequence ID" value="ONM44139.1"/>
    <property type="molecule type" value="Genomic_DNA"/>
</dbReference>
<sequence>MSKPVKRVLLTNDDGWRGPGLQVLEEIANAIAEEVWIVSPDLDQSGVSMSISVHHPLRVHQFEERRFSVSGTPSDCVLLGVAELLPVKPDLVLSGVNNGANISDSVAYSGTIGGALTGTLLGIPAIALSQAYIPGNDVYWETSRHYGAKLVRQLLDAGWPEDCAMNINFPARPPEEVRGVAICRPQRGSIGGVNIERREDTRGVPYYWLGFQRQTDRITGRQTDVGALRDGLIALSPVRFERDIASSWQVDTSDMADQLGIDQNGDNTAVADDPSISH</sequence>
<evidence type="ECO:0000313" key="10">
    <source>
        <dbReference type="EMBL" id="ONM44139.1"/>
    </source>
</evidence>
<dbReference type="PANTHER" id="PTHR30457">
    <property type="entry name" value="5'-NUCLEOTIDASE SURE"/>
    <property type="match status" value="1"/>
</dbReference>
<feature type="binding site" evidence="7">
    <location>
        <position position="14"/>
    </location>
    <ligand>
        <name>a divalent metal cation</name>
        <dbReference type="ChEBI" id="CHEBI:60240"/>
    </ligand>
</feature>